<comment type="caution">
    <text evidence="1">The sequence shown here is derived from an EMBL/GenBank/DDBJ whole genome shotgun (WGS) entry which is preliminary data.</text>
</comment>
<organism evidence="1 2">
    <name type="scientific">Discina gigas</name>
    <dbReference type="NCBI Taxonomy" id="1032678"/>
    <lineage>
        <taxon>Eukaryota</taxon>
        <taxon>Fungi</taxon>
        <taxon>Dikarya</taxon>
        <taxon>Ascomycota</taxon>
        <taxon>Pezizomycotina</taxon>
        <taxon>Pezizomycetes</taxon>
        <taxon>Pezizales</taxon>
        <taxon>Discinaceae</taxon>
        <taxon>Discina</taxon>
    </lineage>
</organism>
<protein>
    <submittedName>
        <fullName evidence="1">Uncharacterized protein</fullName>
    </submittedName>
</protein>
<gene>
    <name evidence="1" type="ORF">Q9L58_008914</name>
</gene>
<dbReference type="InterPro" id="IPR009057">
    <property type="entry name" value="Homeodomain-like_sf"/>
</dbReference>
<evidence type="ECO:0000313" key="1">
    <source>
        <dbReference type="EMBL" id="KAL0632204.1"/>
    </source>
</evidence>
<reference evidence="1 2" key="1">
    <citation type="submission" date="2024-02" db="EMBL/GenBank/DDBJ databases">
        <title>Discinaceae phylogenomics.</title>
        <authorList>
            <person name="Dirks A.C."/>
            <person name="James T.Y."/>
        </authorList>
    </citation>
    <scope>NUCLEOTIDE SEQUENCE [LARGE SCALE GENOMIC DNA]</scope>
    <source>
        <strain evidence="1 2">ACD0624</strain>
    </source>
</reference>
<keyword evidence="2" id="KW-1185">Reference proteome</keyword>
<proteinExistence type="predicted"/>
<dbReference type="Proteomes" id="UP001447188">
    <property type="component" value="Unassembled WGS sequence"/>
</dbReference>
<dbReference type="EMBL" id="JBBBZM010000181">
    <property type="protein sequence ID" value="KAL0632204.1"/>
    <property type="molecule type" value="Genomic_DNA"/>
</dbReference>
<sequence>MSAEFALMLPPWTLEEEIILVNAREATETAVTYPKIHEQIPRRTVNACAVHYGDLRRRELTGYQRFRIQELWPTYREEVFGQSARSCGVTICEFERVVHCIKLLGKPILQDVEDLDCDLIEEHYERFQRKMWRVIASLVPGVSWKQVESSWLRSEGKFAEPAN</sequence>
<accession>A0ABR3G8C1</accession>
<name>A0ABR3G8C1_9PEZI</name>
<evidence type="ECO:0000313" key="2">
    <source>
        <dbReference type="Proteomes" id="UP001447188"/>
    </source>
</evidence>
<dbReference type="SUPFAM" id="SSF46689">
    <property type="entry name" value="Homeodomain-like"/>
    <property type="match status" value="1"/>
</dbReference>